<evidence type="ECO:0000259" key="2">
    <source>
        <dbReference type="Pfam" id="PF07811"/>
    </source>
</evidence>
<feature type="transmembrane region" description="Helical" evidence="1">
    <location>
        <begin position="20"/>
        <end position="41"/>
    </location>
</feature>
<keyword evidence="6" id="KW-1185">Reference proteome</keyword>
<dbReference type="Proteomes" id="UP000322084">
    <property type="component" value="Unassembled WGS sequence"/>
</dbReference>
<reference evidence="5 6" key="1">
    <citation type="submission" date="2019-09" db="EMBL/GenBank/DDBJ databases">
        <title>NBRP : Genome information of microbial organism related human and environment.</title>
        <authorList>
            <person name="Hattori M."/>
            <person name="Oshima K."/>
            <person name="Inaba H."/>
            <person name="Suda W."/>
            <person name="Sakamoto M."/>
            <person name="Iino T."/>
            <person name="Kitahara M."/>
            <person name="Oshida Y."/>
            <person name="Iida T."/>
            <person name="Kudo T."/>
            <person name="Itoh T."/>
            <person name="Ohkuma M."/>
        </authorList>
    </citation>
    <scope>NUCLEOTIDE SEQUENCE [LARGE SCALE GENOMIC DNA]</scope>
    <source>
        <strain evidence="3 5">Hi-2</strain>
        <strain evidence="4 6">Mie-1</strain>
    </source>
</reference>
<evidence type="ECO:0000313" key="5">
    <source>
        <dbReference type="Proteomes" id="UP000322084"/>
    </source>
</evidence>
<accession>A0A5A7MP45</accession>
<feature type="domain" description="TadE-like" evidence="2">
    <location>
        <begin position="20"/>
        <end position="58"/>
    </location>
</feature>
<proteinExistence type="predicted"/>
<accession>A0A5A7MZK8</accession>
<evidence type="ECO:0000313" key="3">
    <source>
        <dbReference type="EMBL" id="GEQ96795.1"/>
    </source>
</evidence>
<dbReference type="InterPro" id="IPR012495">
    <property type="entry name" value="TadE-like_dom"/>
</dbReference>
<dbReference type="Proteomes" id="UP000325187">
    <property type="component" value="Unassembled WGS sequence"/>
</dbReference>
<evidence type="ECO:0000313" key="6">
    <source>
        <dbReference type="Proteomes" id="UP000325187"/>
    </source>
</evidence>
<dbReference type="Pfam" id="PF07811">
    <property type="entry name" value="TadE"/>
    <property type="match status" value="1"/>
</dbReference>
<comment type="caution">
    <text evidence="4">The sequence shown here is derived from an EMBL/GenBank/DDBJ whole genome shotgun (WGS) entry which is preliminary data.</text>
</comment>
<organism evidence="4 6">
    <name type="scientific">Iodidimonas gelatinilytica</name>
    <dbReference type="NCBI Taxonomy" id="1236966"/>
    <lineage>
        <taxon>Bacteria</taxon>
        <taxon>Pseudomonadati</taxon>
        <taxon>Pseudomonadota</taxon>
        <taxon>Alphaproteobacteria</taxon>
        <taxon>Iodidimonadales</taxon>
        <taxon>Iodidimonadaceae</taxon>
        <taxon>Iodidimonas</taxon>
    </lineage>
</organism>
<keyword evidence="1" id="KW-0472">Membrane</keyword>
<protein>
    <recommendedName>
        <fullName evidence="2">TadE-like domain-containing protein</fullName>
    </recommendedName>
</protein>
<dbReference type="AlphaFoldDB" id="A0A5A7MZK8"/>
<keyword evidence="1" id="KW-1133">Transmembrane helix</keyword>
<dbReference type="EMBL" id="BKCM01000008">
    <property type="protein sequence ID" value="GER01217.1"/>
    <property type="molecule type" value="Genomic_DNA"/>
</dbReference>
<evidence type="ECO:0000313" key="4">
    <source>
        <dbReference type="EMBL" id="GER01217.1"/>
    </source>
</evidence>
<sequence>MQLMQLLTVRFWRLWVQRSGSILVETALVLPILLLLLAGAFELGRFMLANQKVSALAASMADMISQADQGISESEINDVFGAIEHVSKPFDVGTDGRVIVSGVIGTSGNGNVVNWQRCAGAELDVRSQIGAQGARNVTLPGSLDLLDGDMAIVAEASFNYEPWIFFGFFDPQTLRSSASFRPRFGAMDTVTNDAPASSC</sequence>
<gene>
    <name evidence="3" type="ORF">JCM17844_04320</name>
    <name evidence="4" type="ORF">JCM17845_18400</name>
</gene>
<dbReference type="RefSeq" id="WP_149999391.1">
    <property type="nucleotide sequence ID" value="NZ_BKCL01000001.1"/>
</dbReference>
<keyword evidence="1" id="KW-0812">Transmembrane</keyword>
<dbReference type="EMBL" id="BKCL01000001">
    <property type="protein sequence ID" value="GEQ96795.1"/>
    <property type="molecule type" value="Genomic_DNA"/>
</dbReference>
<name>A0A5A7MZK8_9PROT</name>
<evidence type="ECO:0000256" key="1">
    <source>
        <dbReference type="SAM" id="Phobius"/>
    </source>
</evidence>